<dbReference type="Gene3D" id="2.60.120.260">
    <property type="entry name" value="Galactose-binding domain-like"/>
    <property type="match status" value="1"/>
</dbReference>
<dbReference type="InterPro" id="IPR000805">
    <property type="entry name" value="Glyco_hydro_26"/>
</dbReference>
<dbReference type="GO" id="GO:0016787">
    <property type="term" value="F:hydrolase activity"/>
    <property type="evidence" value="ECO:0007669"/>
    <property type="project" value="UniProtKB-KW"/>
</dbReference>
<dbReference type="PRINTS" id="PR00739">
    <property type="entry name" value="GLHYDRLASE26"/>
</dbReference>
<dbReference type="InterPro" id="IPR022790">
    <property type="entry name" value="GH26_dom"/>
</dbReference>
<dbReference type="EMBL" id="JBHSOW010000082">
    <property type="protein sequence ID" value="MFC5651903.1"/>
    <property type="molecule type" value="Genomic_DNA"/>
</dbReference>
<organism evidence="6 7">
    <name type="scientific">Paenibacillus solisilvae</name>
    <dbReference type="NCBI Taxonomy" id="2486751"/>
    <lineage>
        <taxon>Bacteria</taxon>
        <taxon>Bacillati</taxon>
        <taxon>Bacillota</taxon>
        <taxon>Bacilli</taxon>
        <taxon>Bacillales</taxon>
        <taxon>Paenibacillaceae</taxon>
        <taxon>Paenibacillus</taxon>
    </lineage>
</organism>
<keyword evidence="2 4" id="KW-0378">Hydrolase</keyword>
<dbReference type="InterPro" id="IPR008979">
    <property type="entry name" value="Galactose-bd-like_sf"/>
</dbReference>
<feature type="domain" description="GH26" evidence="5">
    <location>
        <begin position="148"/>
        <end position="456"/>
    </location>
</feature>
<comment type="similarity">
    <text evidence="1 4">Belongs to the glycosyl hydrolase 26 family.</text>
</comment>
<feature type="active site" description="Proton donor" evidence="4">
    <location>
        <position position="303"/>
    </location>
</feature>
<evidence type="ECO:0000256" key="4">
    <source>
        <dbReference type="PROSITE-ProRule" id="PRU01100"/>
    </source>
</evidence>
<dbReference type="SUPFAM" id="SSF51445">
    <property type="entry name" value="(Trans)glycosidases"/>
    <property type="match status" value="1"/>
</dbReference>
<protein>
    <submittedName>
        <fullName evidence="6">Glycosyl hydrolase</fullName>
    </submittedName>
</protein>
<evidence type="ECO:0000256" key="1">
    <source>
        <dbReference type="ARBA" id="ARBA00007754"/>
    </source>
</evidence>
<gene>
    <name evidence="6" type="ORF">ACFPYJ_22825</name>
</gene>
<dbReference type="Gene3D" id="3.20.20.80">
    <property type="entry name" value="Glycosidases"/>
    <property type="match status" value="1"/>
</dbReference>
<dbReference type="PANTHER" id="PTHR40079:SF4">
    <property type="entry name" value="GH26 DOMAIN-CONTAINING PROTEIN-RELATED"/>
    <property type="match status" value="1"/>
</dbReference>
<reference evidence="7" key="1">
    <citation type="journal article" date="2019" name="Int. J. Syst. Evol. Microbiol.">
        <title>The Global Catalogue of Microorganisms (GCM) 10K type strain sequencing project: providing services to taxonomists for standard genome sequencing and annotation.</title>
        <authorList>
            <consortium name="The Broad Institute Genomics Platform"/>
            <consortium name="The Broad Institute Genome Sequencing Center for Infectious Disease"/>
            <person name="Wu L."/>
            <person name="Ma J."/>
        </authorList>
    </citation>
    <scope>NUCLEOTIDE SEQUENCE [LARGE SCALE GENOMIC DNA]</scope>
    <source>
        <strain evidence="7">CGMCC 1.3240</strain>
    </source>
</reference>
<sequence>MIMKLTTESAKANGDVSIASERMGYVGQGYATGFLQQEDSLTFPITMDEEGQYQITVMAAVTIFGEGPKWNAFFVNGDKLGDIMTPDTPDFVPCMYPKAYLRNGINEITIMKNWGGIDIDSILIEKAPSTDRSRFHVTPLLVDSNAAPYTRRLMNYLCDSYGHRILSGQETGGSNPPELEVIKRETGKLPAIRGLDFIDYSPSRLPFGSTSQETEEAIAWWRDGGIVTFCWHWNAPTDLINQPNKMWYSGFYTYATEFDLAKALENQESEAYRLILRDIDAIALQLQILQEHEVPVLWRPLHEAAGGWFWWGAKGAEACIQLWRLMYKRLTVHHQLHNLIWVWNGQGKDWYPGDDVVDIIGEDIYGGPRFYSSQYGRFHDALSYTTANKIIALTENGTIPDPDLLEQDEAAWAWFCTWAGEFVWKETSGERTYSDKHTEVNMLRKVYSHSKVVTKDHLPNLQTYRL</sequence>
<name>A0ABW0W376_9BACL</name>
<evidence type="ECO:0000313" key="7">
    <source>
        <dbReference type="Proteomes" id="UP001596047"/>
    </source>
</evidence>
<proteinExistence type="inferred from homology"/>
<dbReference type="PANTHER" id="PTHR40079">
    <property type="entry name" value="MANNAN ENDO-1,4-BETA-MANNOSIDASE E-RELATED"/>
    <property type="match status" value="1"/>
</dbReference>
<dbReference type="InterPro" id="IPR017853">
    <property type="entry name" value="GH"/>
</dbReference>
<evidence type="ECO:0000256" key="2">
    <source>
        <dbReference type="ARBA" id="ARBA00022801"/>
    </source>
</evidence>
<keyword evidence="3 4" id="KW-0326">Glycosidase</keyword>
<dbReference type="InterPro" id="IPR005084">
    <property type="entry name" value="CBM6"/>
</dbReference>
<feature type="active site" description="Nucleophile" evidence="4">
    <location>
        <position position="395"/>
    </location>
</feature>
<dbReference type="RefSeq" id="WP_379190538.1">
    <property type="nucleotide sequence ID" value="NZ_JBHSOW010000082.1"/>
</dbReference>
<dbReference type="SUPFAM" id="SSF49785">
    <property type="entry name" value="Galactose-binding domain-like"/>
    <property type="match status" value="1"/>
</dbReference>
<evidence type="ECO:0000259" key="5">
    <source>
        <dbReference type="PROSITE" id="PS51764"/>
    </source>
</evidence>
<dbReference type="Pfam" id="PF02156">
    <property type="entry name" value="Glyco_hydro_26"/>
    <property type="match status" value="1"/>
</dbReference>
<evidence type="ECO:0000256" key="3">
    <source>
        <dbReference type="ARBA" id="ARBA00023295"/>
    </source>
</evidence>
<dbReference type="Pfam" id="PF16990">
    <property type="entry name" value="CBM_35"/>
    <property type="match status" value="1"/>
</dbReference>
<keyword evidence="7" id="KW-1185">Reference proteome</keyword>
<dbReference type="Proteomes" id="UP001596047">
    <property type="component" value="Unassembled WGS sequence"/>
</dbReference>
<dbReference type="PROSITE" id="PS51764">
    <property type="entry name" value="GH26"/>
    <property type="match status" value="1"/>
</dbReference>
<evidence type="ECO:0000313" key="6">
    <source>
        <dbReference type="EMBL" id="MFC5651903.1"/>
    </source>
</evidence>
<accession>A0ABW0W376</accession>
<comment type="caution">
    <text evidence="6">The sequence shown here is derived from an EMBL/GenBank/DDBJ whole genome shotgun (WGS) entry which is preliminary data.</text>
</comment>